<evidence type="ECO:0000256" key="1">
    <source>
        <dbReference type="SAM" id="Phobius"/>
    </source>
</evidence>
<dbReference type="AlphaFoldDB" id="A0A2V0RJ43"/>
<keyword evidence="1" id="KW-1133">Transmembrane helix</keyword>
<dbReference type="EMBL" id="BDQB01000232">
    <property type="protein sequence ID" value="GBH22355.1"/>
    <property type="molecule type" value="Genomic_RNA"/>
</dbReference>
<protein>
    <submittedName>
        <fullName evidence="2">Uncharacterized protein</fullName>
    </submittedName>
</protein>
<keyword evidence="1" id="KW-0472">Membrane</keyword>
<keyword evidence="1" id="KW-0812">Transmembrane</keyword>
<accession>A0A2V0RJ43</accession>
<feature type="transmembrane region" description="Helical" evidence="1">
    <location>
        <begin position="51"/>
        <end position="69"/>
    </location>
</feature>
<reference evidence="2" key="1">
    <citation type="submission" date="2017-04" db="EMBL/GenBank/DDBJ databases">
        <title>Unveiling RNA virosphere associated with marine microorganisms.</title>
        <authorList>
            <person name="Urayama S."/>
            <person name="Takaki Y."/>
            <person name="Nishi S."/>
            <person name="Yoshida Y."/>
            <person name="Deguchi S."/>
            <person name="Takai K."/>
            <person name="Nunoura T."/>
        </authorList>
    </citation>
    <scope>NUCLEOTIDE SEQUENCE</scope>
</reference>
<sequence length="236" mass="26258">MNSNVFKLTLGLRNLIRRISGYNTTIISDCEPNDKISGCSRSGRVDMQMPIVPGNPVVALAVAIAYLMAKASTPIVYVLSWSKTLIVAGSTMAVVRPGIPWRAVREVEKLLARIIGYRELTPIVDEQVAVAMGSYVLSKLLLITRNPVLLAAFLGGTAYFGITGLKNWIEYLIGILSRENFGDKDDSLPQLPGPNQLFISDRASLAEENRRLKLRIKQMERVRRFRGGNNEVEYFD</sequence>
<proteinExistence type="predicted"/>
<evidence type="ECO:0000313" key="2">
    <source>
        <dbReference type="EMBL" id="GBH22355.1"/>
    </source>
</evidence>
<organism evidence="2">
    <name type="scientific">viral metagenome</name>
    <dbReference type="NCBI Taxonomy" id="1070528"/>
    <lineage>
        <taxon>unclassified sequences</taxon>
        <taxon>metagenomes</taxon>
        <taxon>organismal metagenomes</taxon>
    </lineage>
</organism>
<comment type="caution">
    <text evidence="2">The sequence shown here is derived from an EMBL/GenBank/DDBJ whole genome shotgun (WGS) entry which is preliminary data.</text>
</comment>
<name>A0A2V0RJ43_9ZZZZ</name>